<dbReference type="EMBL" id="ALPT02000024">
    <property type="protein sequence ID" value="KGA97642.1"/>
    <property type="molecule type" value="Genomic_DNA"/>
</dbReference>
<dbReference type="Proteomes" id="UP000002754">
    <property type="component" value="Unassembled WGS sequence"/>
</dbReference>
<dbReference type="STRING" id="1218173.BALCAV_0208870"/>
<evidence type="ECO:0000313" key="5">
    <source>
        <dbReference type="Proteomes" id="UP000297014"/>
    </source>
</evidence>
<dbReference type="OrthoDB" id="9813172at2"/>
<dbReference type="InterPro" id="IPR011737">
    <property type="entry name" value="CHP02206_TP0381"/>
</dbReference>
<evidence type="ECO:0008006" key="6">
    <source>
        <dbReference type="Google" id="ProtNLM"/>
    </source>
</evidence>
<gene>
    <name evidence="3" type="ORF">AJ85_04705</name>
    <name evidence="2" type="ORF">BALCAV_0208870</name>
</gene>
<protein>
    <recommendedName>
        <fullName evidence="6">ABC transporter permease</fullName>
    </recommendedName>
</protein>
<feature type="transmembrane region" description="Helical" evidence="1">
    <location>
        <begin position="167"/>
        <end position="187"/>
    </location>
</feature>
<accession>A0A094YVU1</accession>
<keyword evidence="4" id="KW-1185">Reference proteome</keyword>
<proteinExistence type="predicted"/>
<dbReference type="NCBIfam" id="TIGR02206">
    <property type="entry name" value="intg_mem_TP0381"/>
    <property type="match status" value="1"/>
</dbReference>
<reference evidence="3 5" key="2">
    <citation type="submission" date="2014-01" db="EMBL/GenBank/DDBJ databases">
        <title>Draft genome sequencing of Bacillus alcalophilus CGMCC 1.3604.</title>
        <authorList>
            <person name="Yang J."/>
            <person name="Diao L."/>
            <person name="Yang S."/>
        </authorList>
    </citation>
    <scope>NUCLEOTIDE SEQUENCE [LARGE SCALE GENOMIC DNA]</scope>
    <source>
        <strain evidence="3 5">CGMCC 1.3604</strain>
    </source>
</reference>
<name>A0A094YVU1_ALKAL</name>
<reference evidence="2 4" key="1">
    <citation type="journal article" date="2014" name="Genome Announc.">
        <title>Draft Genome Sequence of Bacillus alcalophilus AV1934, a Classic Alkaliphile Isolated from Human Feces in 1934.</title>
        <authorList>
            <person name="Attie O."/>
            <person name="Jayaprakash A."/>
            <person name="Shah H."/>
            <person name="Paulsen I.T."/>
            <person name="Morino M."/>
            <person name="Takahashi Y."/>
            <person name="Narumi I."/>
            <person name="Sachidanandam R."/>
            <person name="Satoh K."/>
            <person name="Ito M."/>
            <person name="Krulwich T.A."/>
        </authorList>
    </citation>
    <scope>NUCLEOTIDE SEQUENCE [LARGE SCALE GENOMIC DNA]</scope>
    <source>
        <strain evidence="2 4">AV1934</strain>
    </source>
</reference>
<organism evidence="2 4">
    <name type="scientific">Alkalihalobacillus alcalophilus ATCC 27647 = CGMCC 1.3604</name>
    <dbReference type="NCBI Taxonomy" id="1218173"/>
    <lineage>
        <taxon>Bacteria</taxon>
        <taxon>Bacillati</taxon>
        <taxon>Bacillota</taxon>
        <taxon>Bacilli</taxon>
        <taxon>Bacillales</taxon>
        <taxon>Bacillaceae</taxon>
        <taxon>Alkalihalobacillus</taxon>
    </lineage>
</organism>
<feature type="transmembrane region" description="Helical" evidence="1">
    <location>
        <begin position="210"/>
        <end position="232"/>
    </location>
</feature>
<dbReference type="AlphaFoldDB" id="A0A094YVU1"/>
<feature type="transmembrane region" description="Helical" evidence="1">
    <location>
        <begin position="12"/>
        <end position="38"/>
    </location>
</feature>
<feature type="transmembrane region" description="Helical" evidence="1">
    <location>
        <begin position="105"/>
        <end position="124"/>
    </location>
</feature>
<dbReference type="eggNOG" id="COG5522">
    <property type="taxonomic scope" value="Bacteria"/>
</dbReference>
<evidence type="ECO:0000313" key="4">
    <source>
        <dbReference type="Proteomes" id="UP000002754"/>
    </source>
</evidence>
<evidence type="ECO:0000256" key="1">
    <source>
        <dbReference type="SAM" id="Phobius"/>
    </source>
</evidence>
<dbReference type="EMBL" id="JALP01000067">
    <property type="protein sequence ID" value="THG91486.1"/>
    <property type="molecule type" value="Genomic_DNA"/>
</dbReference>
<sequence>MSWFSYQNEGPIFELFGLSHLFIFILLILICLAIVLKARTVSGFPQIEKGLRYSLVILLVGLEVSYHFWLLLHREWSITYALPLHLSSVTLITAVLMLVFGKQRLFEFTFFAGVGSATLTLITPDIGGYDFPHYRYFHFFLSHAFVIVSVVYMIAVKKYKVTFRSVFPNWLWLNAYAALVFVVNLLVNGNYMYLMRKPPGPSPFDWFGPWPYYIFVLQLVALVLFIVMYGIYRMLVREKRV</sequence>
<dbReference type="Proteomes" id="UP000297014">
    <property type="component" value="Unassembled WGS sequence"/>
</dbReference>
<evidence type="ECO:0000313" key="2">
    <source>
        <dbReference type="EMBL" id="KGA97642.1"/>
    </source>
</evidence>
<keyword evidence="1" id="KW-1133">Transmembrane helix</keyword>
<dbReference type="RefSeq" id="WP_004426925.1">
    <property type="nucleotide sequence ID" value="NZ_ALPT02000024.1"/>
</dbReference>
<keyword evidence="1" id="KW-0472">Membrane</keyword>
<comment type="caution">
    <text evidence="2">The sequence shown here is derived from an EMBL/GenBank/DDBJ whole genome shotgun (WGS) entry which is preliminary data.</text>
</comment>
<dbReference type="Pfam" id="PF14808">
    <property type="entry name" value="TMEM164"/>
    <property type="match status" value="1"/>
</dbReference>
<feature type="transmembrane region" description="Helical" evidence="1">
    <location>
        <begin position="136"/>
        <end position="155"/>
    </location>
</feature>
<keyword evidence="1" id="KW-0812">Transmembrane</keyword>
<feature type="transmembrane region" description="Helical" evidence="1">
    <location>
        <begin position="78"/>
        <end position="100"/>
    </location>
</feature>
<feature type="transmembrane region" description="Helical" evidence="1">
    <location>
        <begin position="50"/>
        <end position="72"/>
    </location>
</feature>
<evidence type="ECO:0000313" key="3">
    <source>
        <dbReference type="EMBL" id="THG91486.1"/>
    </source>
</evidence>